<evidence type="ECO:0000313" key="4">
    <source>
        <dbReference type="Proteomes" id="UP000199114"/>
    </source>
</evidence>
<proteinExistence type="predicted"/>
<organism evidence="3 4">
    <name type="scientific">Natrinema salaciae</name>
    <dbReference type="NCBI Taxonomy" id="1186196"/>
    <lineage>
        <taxon>Archaea</taxon>
        <taxon>Methanobacteriati</taxon>
        <taxon>Methanobacteriota</taxon>
        <taxon>Stenosarchaea group</taxon>
        <taxon>Halobacteria</taxon>
        <taxon>Halobacteriales</taxon>
        <taxon>Natrialbaceae</taxon>
        <taxon>Natrinema</taxon>
    </lineage>
</organism>
<dbReference type="AlphaFoldDB" id="A0A1H9K4H0"/>
<evidence type="ECO:0000256" key="1">
    <source>
        <dbReference type="SAM" id="MobiDB-lite"/>
    </source>
</evidence>
<sequence length="129" mass="14137">MEFDKLVHQPTRLRIFAHLYANGETGFTELTSTLEVTEGNLASHIDRMKDADCVAVDKAFVDGTPRTTYRLTEHGEELFEDHIETLESLIDGLDTGASSESDLEPAHDPESGQSRDTDSDLGMGPDPSA</sequence>
<evidence type="ECO:0000259" key="2">
    <source>
        <dbReference type="Pfam" id="PF13601"/>
    </source>
</evidence>
<dbReference type="PANTHER" id="PTHR37318:SF1">
    <property type="entry name" value="BSL7504 PROTEIN"/>
    <property type="match status" value="1"/>
</dbReference>
<name>A0A1H9K4H0_9EURY</name>
<dbReference type="PANTHER" id="PTHR37318">
    <property type="entry name" value="BSL7504 PROTEIN"/>
    <property type="match status" value="1"/>
</dbReference>
<keyword evidence="3" id="KW-0238">DNA-binding</keyword>
<reference evidence="4" key="1">
    <citation type="submission" date="2016-10" db="EMBL/GenBank/DDBJ databases">
        <authorList>
            <person name="Varghese N."/>
            <person name="Submissions S."/>
        </authorList>
    </citation>
    <scope>NUCLEOTIDE SEQUENCE [LARGE SCALE GENOMIC DNA]</scope>
    <source>
        <strain evidence="4">DSM 25055</strain>
    </source>
</reference>
<dbReference type="InterPro" id="IPR011991">
    <property type="entry name" value="ArsR-like_HTH"/>
</dbReference>
<dbReference type="InterPro" id="IPR036388">
    <property type="entry name" value="WH-like_DNA-bd_sf"/>
</dbReference>
<dbReference type="SUPFAM" id="SSF46785">
    <property type="entry name" value="Winged helix' DNA-binding domain"/>
    <property type="match status" value="1"/>
</dbReference>
<feature type="compositionally biased region" description="Basic and acidic residues" evidence="1">
    <location>
        <begin position="104"/>
        <end position="118"/>
    </location>
</feature>
<dbReference type="Pfam" id="PF13601">
    <property type="entry name" value="HTH_34"/>
    <property type="match status" value="1"/>
</dbReference>
<dbReference type="Gene3D" id="1.10.10.10">
    <property type="entry name" value="Winged helix-like DNA-binding domain superfamily/Winged helix DNA-binding domain"/>
    <property type="match status" value="1"/>
</dbReference>
<dbReference type="OrthoDB" id="65295at2157"/>
<feature type="domain" description="Winged helix DNA-binding" evidence="2">
    <location>
        <begin position="12"/>
        <end position="90"/>
    </location>
</feature>
<dbReference type="Proteomes" id="UP000199114">
    <property type="component" value="Unassembled WGS sequence"/>
</dbReference>
<protein>
    <submittedName>
        <fullName evidence="3">DNA-binding transcriptional regulator, MarR family</fullName>
    </submittedName>
</protein>
<keyword evidence="4" id="KW-1185">Reference proteome</keyword>
<dbReference type="CDD" id="cd00090">
    <property type="entry name" value="HTH_ARSR"/>
    <property type="match status" value="1"/>
</dbReference>
<feature type="region of interest" description="Disordered" evidence="1">
    <location>
        <begin position="90"/>
        <end position="129"/>
    </location>
</feature>
<dbReference type="EMBL" id="FOFD01000003">
    <property type="protein sequence ID" value="SEQ93979.1"/>
    <property type="molecule type" value="Genomic_DNA"/>
</dbReference>
<dbReference type="InterPro" id="IPR027395">
    <property type="entry name" value="WH_DNA-bd_dom"/>
</dbReference>
<dbReference type="GO" id="GO:0003677">
    <property type="term" value="F:DNA binding"/>
    <property type="evidence" value="ECO:0007669"/>
    <property type="project" value="UniProtKB-KW"/>
</dbReference>
<gene>
    <name evidence="3" type="ORF">SAMN04489841_2798</name>
</gene>
<dbReference type="STRING" id="1186196.SAMN04489841_2798"/>
<evidence type="ECO:0000313" key="3">
    <source>
        <dbReference type="EMBL" id="SEQ93979.1"/>
    </source>
</evidence>
<accession>A0A1H9K4H0</accession>
<dbReference type="InterPro" id="IPR036390">
    <property type="entry name" value="WH_DNA-bd_sf"/>
</dbReference>